<gene>
    <name evidence="2" type="ORF">GCM10014715_08870</name>
</gene>
<name>A0A919DKT5_9ACTN</name>
<sequence length="258" mass="27509">MGVTPAIREPLGPGRAEGDISMNVIAGAVGSQILSAAVAAVLTGIGTLVRWFVVKRLPARRTWRYLNAGGLSIVLDTSYIDTGRYQRPVAGLGQVRALSVLVPSLTHAYRDLDLEKVRLSAHLPGNEMEHDLLILGGPKNNEAARRILEAMTEALPFRLGEGAITWEGTAYTGDAANGEVVRDCGYIVRAVNPLNPDKRVVLIGGWSTYGTVAAARWLAESGASRSLPADVAVLVEASVLRDGHVSTPRVLRQASLSR</sequence>
<organism evidence="2 3">
    <name type="scientific">Streptomyces spiralis</name>
    <dbReference type="NCBI Taxonomy" id="66376"/>
    <lineage>
        <taxon>Bacteria</taxon>
        <taxon>Bacillati</taxon>
        <taxon>Actinomycetota</taxon>
        <taxon>Actinomycetes</taxon>
        <taxon>Kitasatosporales</taxon>
        <taxon>Streptomycetaceae</taxon>
        <taxon>Streptomyces</taxon>
    </lineage>
</organism>
<evidence type="ECO:0000256" key="1">
    <source>
        <dbReference type="SAM" id="Phobius"/>
    </source>
</evidence>
<proteinExistence type="predicted"/>
<accession>A0A919DKT5</accession>
<dbReference type="EMBL" id="BNBC01000003">
    <property type="protein sequence ID" value="GHE58149.1"/>
    <property type="molecule type" value="Genomic_DNA"/>
</dbReference>
<keyword evidence="1" id="KW-0472">Membrane</keyword>
<dbReference type="AlphaFoldDB" id="A0A919DKT5"/>
<reference evidence="2" key="2">
    <citation type="submission" date="2020-09" db="EMBL/GenBank/DDBJ databases">
        <authorList>
            <person name="Sun Q."/>
            <person name="Ohkuma M."/>
        </authorList>
    </citation>
    <scope>NUCLEOTIDE SEQUENCE</scope>
    <source>
        <strain evidence="2">JCM 3302</strain>
    </source>
</reference>
<comment type="caution">
    <text evidence="2">The sequence shown here is derived from an EMBL/GenBank/DDBJ whole genome shotgun (WGS) entry which is preliminary data.</text>
</comment>
<evidence type="ECO:0000313" key="3">
    <source>
        <dbReference type="Proteomes" id="UP000641386"/>
    </source>
</evidence>
<feature type="transmembrane region" description="Helical" evidence="1">
    <location>
        <begin position="33"/>
        <end position="54"/>
    </location>
</feature>
<dbReference type="Proteomes" id="UP000641386">
    <property type="component" value="Unassembled WGS sequence"/>
</dbReference>
<keyword evidence="1" id="KW-0812">Transmembrane</keyword>
<evidence type="ECO:0000313" key="2">
    <source>
        <dbReference type="EMBL" id="GHE58149.1"/>
    </source>
</evidence>
<keyword evidence="3" id="KW-1185">Reference proteome</keyword>
<protein>
    <submittedName>
        <fullName evidence="2">Uncharacterized protein</fullName>
    </submittedName>
</protein>
<keyword evidence="1" id="KW-1133">Transmembrane helix</keyword>
<reference evidence="2" key="1">
    <citation type="journal article" date="2014" name="Int. J. Syst. Evol. Microbiol.">
        <title>Complete genome sequence of Corynebacterium casei LMG S-19264T (=DSM 44701T), isolated from a smear-ripened cheese.</title>
        <authorList>
            <consortium name="US DOE Joint Genome Institute (JGI-PGF)"/>
            <person name="Walter F."/>
            <person name="Albersmeier A."/>
            <person name="Kalinowski J."/>
            <person name="Ruckert C."/>
        </authorList>
    </citation>
    <scope>NUCLEOTIDE SEQUENCE</scope>
    <source>
        <strain evidence="2">JCM 3302</strain>
    </source>
</reference>